<dbReference type="InterPro" id="IPR050319">
    <property type="entry name" value="ABC_transp_ATP-bind"/>
</dbReference>
<dbReference type="Proteomes" id="UP001500653">
    <property type="component" value="Unassembled WGS sequence"/>
</dbReference>
<evidence type="ECO:0000259" key="6">
    <source>
        <dbReference type="PROSITE" id="PS50893"/>
    </source>
</evidence>
<feature type="domain" description="ABC transporter" evidence="6">
    <location>
        <begin position="318"/>
        <end position="557"/>
    </location>
</feature>
<evidence type="ECO:0000256" key="4">
    <source>
        <dbReference type="ARBA" id="ARBA00022840"/>
    </source>
</evidence>
<dbReference type="GO" id="GO:0005524">
    <property type="term" value="F:ATP binding"/>
    <property type="evidence" value="ECO:0007669"/>
    <property type="project" value="UniProtKB-KW"/>
</dbReference>
<dbReference type="Pfam" id="PF00005">
    <property type="entry name" value="ABC_tran"/>
    <property type="match status" value="2"/>
</dbReference>
<organism evidence="7 8">
    <name type="scientific">Prauserella halophila</name>
    <dbReference type="NCBI Taxonomy" id="185641"/>
    <lineage>
        <taxon>Bacteria</taxon>
        <taxon>Bacillati</taxon>
        <taxon>Actinomycetota</taxon>
        <taxon>Actinomycetes</taxon>
        <taxon>Pseudonocardiales</taxon>
        <taxon>Pseudonocardiaceae</taxon>
        <taxon>Prauserella</taxon>
    </lineage>
</organism>
<dbReference type="InterPro" id="IPR003439">
    <property type="entry name" value="ABC_transporter-like_ATP-bd"/>
</dbReference>
<dbReference type="InterPro" id="IPR003593">
    <property type="entry name" value="AAA+_ATPase"/>
</dbReference>
<keyword evidence="2" id="KW-0813">Transport</keyword>
<evidence type="ECO:0000256" key="2">
    <source>
        <dbReference type="ARBA" id="ARBA00022448"/>
    </source>
</evidence>
<dbReference type="PROSITE" id="PS50893">
    <property type="entry name" value="ABC_TRANSPORTER_2"/>
    <property type="match status" value="2"/>
</dbReference>
<evidence type="ECO:0000313" key="8">
    <source>
        <dbReference type="Proteomes" id="UP001500653"/>
    </source>
</evidence>
<feature type="compositionally biased region" description="Low complexity" evidence="5">
    <location>
        <begin position="272"/>
        <end position="304"/>
    </location>
</feature>
<dbReference type="SMART" id="SM00382">
    <property type="entry name" value="AAA"/>
    <property type="match status" value="2"/>
</dbReference>
<reference evidence="8" key="1">
    <citation type="journal article" date="2019" name="Int. J. Syst. Evol. Microbiol.">
        <title>The Global Catalogue of Microorganisms (GCM) 10K type strain sequencing project: providing services to taxonomists for standard genome sequencing and annotation.</title>
        <authorList>
            <consortium name="The Broad Institute Genomics Platform"/>
            <consortium name="The Broad Institute Genome Sequencing Center for Infectious Disease"/>
            <person name="Wu L."/>
            <person name="Ma J."/>
        </authorList>
    </citation>
    <scope>NUCLEOTIDE SEQUENCE [LARGE SCALE GENOMIC DNA]</scope>
    <source>
        <strain evidence="8">JCM 13023</strain>
    </source>
</reference>
<dbReference type="PANTHER" id="PTHR43776">
    <property type="entry name" value="TRANSPORT ATP-BINDING PROTEIN"/>
    <property type="match status" value="1"/>
</dbReference>
<gene>
    <name evidence="7" type="ORF">GCM10009676_04590</name>
</gene>
<evidence type="ECO:0000256" key="5">
    <source>
        <dbReference type="SAM" id="MobiDB-lite"/>
    </source>
</evidence>
<dbReference type="CDD" id="cd03257">
    <property type="entry name" value="ABC_NikE_OppD_transporters"/>
    <property type="match status" value="2"/>
</dbReference>
<protein>
    <submittedName>
        <fullName evidence="7">ABC transporter ATP-binding protein</fullName>
    </submittedName>
</protein>
<accession>A0ABP4GKR6</accession>
<dbReference type="RefSeq" id="WP_253864990.1">
    <property type="nucleotide sequence ID" value="NZ_BAAALN010000002.1"/>
</dbReference>
<dbReference type="InterPro" id="IPR027417">
    <property type="entry name" value="P-loop_NTPase"/>
</dbReference>
<dbReference type="EMBL" id="BAAALN010000002">
    <property type="protein sequence ID" value="GAA1225837.1"/>
    <property type="molecule type" value="Genomic_DNA"/>
</dbReference>
<proteinExistence type="inferred from homology"/>
<comment type="caution">
    <text evidence="7">The sequence shown here is derived from an EMBL/GenBank/DDBJ whole genome shotgun (WGS) entry which is preliminary data.</text>
</comment>
<name>A0ABP4GKR6_9PSEU</name>
<dbReference type="NCBIfam" id="NF007739">
    <property type="entry name" value="PRK10419.1"/>
    <property type="match status" value="2"/>
</dbReference>
<sequence length="563" mass="59160">MTAPATVTHTLLARELRVDTATGHPVLKGVSYEIAPGEVLALVGESGSGKTTAGLAALGHFRRGLIHTGGGVSVQSDDGEPVSVLEVGDRQRRSLRGSTVAYIPQDPAASLNPALRIGKQIGEVLETHGYGASAAERSTRIAEVLGEVGLPDDEAYRRRYPHELSGGQQQRVGIAMAFACRPNVVVLDEPTTGLDVTTQTLVLRTISALTTEHDTAALYITHDLAVVATIAHRVAVLRRGEVVECGSTEEVLRAPAHAYTRELVTAVPHLDGTGATDTSGSGRSTPGSSTPGATESGAAGASAADMEVAGDAEHTPVLSVSGLSVAYGEHRVLRDVSLDVRAGECLMLLGESGSGKTTLSQCVAGLGLPHAGTVSVSGTPLAASTQRRTAEQLRSVQYVFQSPYSSLNPRKTIAQSVELPLRTLTDLDAAARRERVTETLERVRLDPALAGRLPDELSGGQRQRAAIARGLVTTPDVLLCDEVTSALDVSVQATIVDLLCELRRELGMAMLFVTHNIALARHVADRIAVLRGGEVVESGTVGEVLDSPSHEYTRELLANTPRM</sequence>
<dbReference type="Pfam" id="PF08352">
    <property type="entry name" value="oligo_HPY"/>
    <property type="match status" value="2"/>
</dbReference>
<keyword evidence="8" id="KW-1185">Reference proteome</keyword>
<dbReference type="Gene3D" id="3.40.50.300">
    <property type="entry name" value="P-loop containing nucleotide triphosphate hydrolases"/>
    <property type="match status" value="2"/>
</dbReference>
<evidence type="ECO:0000313" key="7">
    <source>
        <dbReference type="EMBL" id="GAA1225837.1"/>
    </source>
</evidence>
<evidence type="ECO:0000256" key="3">
    <source>
        <dbReference type="ARBA" id="ARBA00022741"/>
    </source>
</evidence>
<dbReference type="InterPro" id="IPR025662">
    <property type="entry name" value="Sigma_54_int_dom_ATP-bd_1"/>
</dbReference>
<dbReference type="InterPro" id="IPR017871">
    <property type="entry name" value="ABC_transporter-like_CS"/>
</dbReference>
<dbReference type="PANTHER" id="PTHR43776:SF7">
    <property type="entry name" value="D,D-DIPEPTIDE TRANSPORT ATP-BINDING PROTEIN DDPF-RELATED"/>
    <property type="match status" value="1"/>
</dbReference>
<dbReference type="PROSITE" id="PS00675">
    <property type="entry name" value="SIGMA54_INTERACT_1"/>
    <property type="match status" value="1"/>
</dbReference>
<dbReference type="PROSITE" id="PS00211">
    <property type="entry name" value="ABC_TRANSPORTER_1"/>
    <property type="match status" value="2"/>
</dbReference>
<dbReference type="InterPro" id="IPR013563">
    <property type="entry name" value="Oligopep_ABC_C"/>
</dbReference>
<comment type="similarity">
    <text evidence="1">Belongs to the ABC transporter superfamily.</text>
</comment>
<keyword evidence="4 7" id="KW-0067">ATP-binding</keyword>
<feature type="domain" description="ABC transporter" evidence="6">
    <location>
        <begin position="11"/>
        <end position="264"/>
    </location>
</feature>
<keyword evidence="3" id="KW-0547">Nucleotide-binding</keyword>
<evidence type="ECO:0000256" key="1">
    <source>
        <dbReference type="ARBA" id="ARBA00005417"/>
    </source>
</evidence>
<feature type="region of interest" description="Disordered" evidence="5">
    <location>
        <begin position="270"/>
        <end position="305"/>
    </location>
</feature>
<dbReference type="SUPFAM" id="SSF52540">
    <property type="entry name" value="P-loop containing nucleoside triphosphate hydrolases"/>
    <property type="match status" value="2"/>
</dbReference>